<dbReference type="OrthoDB" id="10515218at2759"/>
<reference evidence="2" key="1">
    <citation type="submission" date="2016-10" db="EMBL/GenBank/DDBJ databases">
        <authorList>
            <person name="Benchimol M."/>
            <person name="Almeida L.G."/>
            <person name="Vasconcelos A.T."/>
            <person name="Perreira-Neves A."/>
            <person name="Rosa I.A."/>
            <person name="Tasca T."/>
            <person name="Bogo M.R."/>
            <person name="de Souza W."/>
        </authorList>
    </citation>
    <scope>NUCLEOTIDE SEQUENCE [LARGE SCALE GENOMIC DNA]</scope>
    <source>
        <strain evidence="2">K</strain>
    </source>
</reference>
<comment type="caution">
    <text evidence="2">The sequence shown here is derived from an EMBL/GenBank/DDBJ whole genome shotgun (WGS) entry which is preliminary data.</text>
</comment>
<dbReference type="VEuPathDB" id="TrichDB:TRFO_04365"/>
<dbReference type="Pfam" id="PF07406">
    <property type="entry name" value="NICE-3"/>
    <property type="match status" value="1"/>
</dbReference>
<dbReference type="GeneID" id="94826556"/>
<accession>A0A1J4KJH4</accession>
<dbReference type="InterPro" id="IPR010876">
    <property type="entry name" value="C1orf43"/>
</dbReference>
<dbReference type="Proteomes" id="UP000179807">
    <property type="component" value="Unassembled WGS sequence"/>
</dbReference>
<name>A0A1J4KJH4_9EUKA</name>
<evidence type="ECO:0000256" key="1">
    <source>
        <dbReference type="SAM" id="Phobius"/>
    </source>
</evidence>
<dbReference type="EMBL" id="MLAK01000627">
    <property type="protein sequence ID" value="OHT09846.1"/>
    <property type="molecule type" value="Genomic_DNA"/>
</dbReference>
<keyword evidence="3" id="KW-1185">Reference proteome</keyword>
<keyword evidence="1" id="KW-0812">Transmembrane</keyword>
<evidence type="ECO:0000313" key="3">
    <source>
        <dbReference type="Proteomes" id="UP000179807"/>
    </source>
</evidence>
<organism evidence="2 3">
    <name type="scientific">Tritrichomonas foetus</name>
    <dbReference type="NCBI Taxonomy" id="1144522"/>
    <lineage>
        <taxon>Eukaryota</taxon>
        <taxon>Metamonada</taxon>
        <taxon>Parabasalia</taxon>
        <taxon>Tritrichomonadida</taxon>
        <taxon>Tritrichomonadidae</taxon>
        <taxon>Tritrichomonas</taxon>
    </lineage>
</organism>
<keyword evidence="1" id="KW-0472">Membrane</keyword>
<sequence>MAKSGSTVIVSAIVMIAIVAIIAFIFLLFVFLMTQFRRVSLNKSIQKLLESEKNDKLQVTEKHLGKMYPLIKDTWDRRADIHPIPELKRLQKGWIRIEDDKVVCIREEIIKSPKAIEQAAISVHSELSRKPTQTMLQYLRFLVNQNVGKLTMHKCNRYLSFYSAARFGSSNLVYTNEDYAIFTGELNKILQAISDGE</sequence>
<dbReference type="AlphaFoldDB" id="A0A1J4KJH4"/>
<protein>
    <submittedName>
        <fullName evidence="2">Uncharacterized protein</fullName>
    </submittedName>
</protein>
<dbReference type="RefSeq" id="XP_068362982.1">
    <property type="nucleotide sequence ID" value="XM_068491852.1"/>
</dbReference>
<evidence type="ECO:0000313" key="2">
    <source>
        <dbReference type="EMBL" id="OHT09846.1"/>
    </source>
</evidence>
<proteinExistence type="predicted"/>
<feature type="transmembrane region" description="Helical" evidence="1">
    <location>
        <begin position="6"/>
        <end position="33"/>
    </location>
</feature>
<keyword evidence="1" id="KW-1133">Transmembrane helix</keyword>
<gene>
    <name evidence="2" type="ORF">TRFO_04365</name>
</gene>